<name>A0A254TJ25_9BURK</name>
<evidence type="ECO:0000313" key="3">
    <source>
        <dbReference type="Proteomes" id="UP000197535"/>
    </source>
</evidence>
<proteinExistence type="predicted"/>
<reference evidence="2 3" key="1">
    <citation type="submission" date="2016-02" db="EMBL/GenBank/DDBJ databases">
        <authorList>
            <person name="Wen L."/>
            <person name="He K."/>
            <person name="Yang H."/>
        </authorList>
    </citation>
    <scope>NUCLEOTIDE SEQUENCE [LARGE SCALE GENOMIC DNA]</scope>
    <source>
        <strain evidence="2 3">TSA40</strain>
    </source>
</reference>
<dbReference type="AlphaFoldDB" id="A0A254TJ25"/>
<protein>
    <submittedName>
        <fullName evidence="2">Uncharacterized protein</fullName>
    </submittedName>
</protein>
<dbReference type="EMBL" id="LSTO01000001">
    <property type="protein sequence ID" value="OWW22631.1"/>
    <property type="molecule type" value="Genomic_DNA"/>
</dbReference>
<comment type="caution">
    <text evidence="2">The sequence shown here is derived from an EMBL/GenBank/DDBJ whole genome shotgun (WGS) entry which is preliminary data.</text>
</comment>
<feature type="chain" id="PRO_5012400368" evidence="1">
    <location>
        <begin position="21"/>
        <end position="131"/>
    </location>
</feature>
<gene>
    <name evidence="2" type="ORF">AYR66_27150</name>
</gene>
<keyword evidence="1" id="KW-0732">Signal</keyword>
<sequence length="131" mass="14369">MIRALALLAAFGLWSAVLTAQPLKPQTSDKDAVKVKATPVKVTGEIWEIEVVFDTHSQELSDDLLNAAVLVAPDGTAVKPTAWNGDGPSGHHRKGALRFKALNPPPDVLELRIARPNESRPRTFRWPMSRQ</sequence>
<keyword evidence="3" id="KW-1185">Reference proteome</keyword>
<feature type="signal peptide" evidence="1">
    <location>
        <begin position="1"/>
        <end position="20"/>
    </location>
</feature>
<dbReference type="Proteomes" id="UP000197535">
    <property type="component" value="Unassembled WGS sequence"/>
</dbReference>
<accession>A0A254TJ25</accession>
<evidence type="ECO:0000256" key="1">
    <source>
        <dbReference type="SAM" id="SignalP"/>
    </source>
</evidence>
<evidence type="ECO:0000313" key="2">
    <source>
        <dbReference type="EMBL" id="OWW22631.1"/>
    </source>
</evidence>
<organism evidence="2 3">
    <name type="scientific">Noviherbaspirillum denitrificans</name>
    <dbReference type="NCBI Taxonomy" id="1968433"/>
    <lineage>
        <taxon>Bacteria</taxon>
        <taxon>Pseudomonadati</taxon>
        <taxon>Pseudomonadota</taxon>
        <taxon>Betaproteobacteria</taxon>
        <taxon>Burkholderiales</taxon>
        <taxon>Oxalobacteraceae</taxon>
        <taxon>Noviherbaspirillum</taxon>
    </lineage>
</organism>